<dbReference type="Pfam" id="PF01471">
    <property type="entry name" value="PG_binding_1"/>
    <property type="match status" value="1"/>
</dbReference>
<dbReference type="InterPro" id="IPR024408">
    <property type="entry name" value="Muramidase"/>
</dbReference>
<evidence type="ECO:0000313" key="3">
    <source>
        <dbReference type="EMBL" id="AJQ20900.1"/>
    </source>
</evidence>
<dbReference type="Proteomes" id="UP000032405">
    <property type="component" value="Segment"/>
</dbReference>
<keyword evidence="4" id="KW-1185">Reference proteome</keyword>
<feature type="domain" description="N-acetylmuramidase" evidence="2">
    <location>
        <begin position="91"/>
        <end position="263"/>
    </location>
</feature>
<organism evidence="3 4">
    <name type="scientific">Salmonella phage Det7</name>
    <dbReference type="NCBI Taxonomy" id="454798"/>
    <lineage>
        <taxon>Viruses</taxon>
        <taxon>Duplodnaviria</taxon>
        <taxon>Heunggongvirae</taxon>
        <taxon>Uroviricota</taxon>
        <taxon>Caudoviricetes</taxon>
        <taxon>Pantevenvirales</taxon>
        <taxon>Ackermannviridae</taxon>
        <taxon>Cvivirinae</taxon>
        <taxon>Kuttervirus</taxon>
        <taxon>Kuttervirus Det7</taxon>
    </lineage>
</organism>
<dbReference type="InterPro" id="IPR036365">
    <property type="entry name" value="PGBD-like_sf"/>
</dbReference>
<protein>
    <submittedName>
        <fullName evidence="3">N-terminus peptidoglycan binding domain protein</fullName>
    </submittedName>
</protein>
<sequence length="264" mass="28815">MAILKLGNRGSEVKALQQSLNKIGFSLTADGIFGKATENAVKSVQAGAGLVIDGIAGPKTFYAIRNAGDAHQEHLTEADLVDAARELGVELASMKAVNQVESRGTGFTKTGKIKTLFERHIMYKKVTAKFGQARANALYQLYPTLVNPNSGGYIGGDAELERLQGAIALDEDCAYESASYGLFQIMGFNCQICGYSNAKEMFTDFLTGERAHLLAFVKFIKADANMWKALKNKNWAEFARRYNGPAYAKNQYDTKLAAAYKSFC</sequence>
<dbReference type="KEGG" id="vg:24366626"/>
<dbReference type="RefSeq" id="YP_009140258.1">
    <property type="nucleotide sequence ID" value="NC_027119.1"/>
</dbReference>
<reference evidence="3 4" key="1">
    <citation type="journal article" date="2015" name="Genome Announc.">
        <title>Genome Sequence of Salmonella enterica Phage Det7.</title>
        <authorList>
            <person name="Casjens S.R."/>
            <person name="Jacobs-Sera D."/>
            <person name="Hatfull G.F."/>
            <person name="Hendrix R.W."/>
        </authorList>
    </citation>
    <scope>NUCLEOTIDE SEQUENCE [LARGE SCALE GENOMIC DNA]</scope>
</reference>
<evidence type="ECO:0000313" key="4">
    <source>
        <dbReference type="Proteomes" id="UP000032405"/>
    </source>
</evidence>
<feature type="domain" description="Peptidoglycan binding-like" evidence="1">
    <location>
        <begin position="9"/>
        <end position="64"/>
    </location>
</feature>
<dbReference type="Gene3D" id="1.10.101.10">
    <property type="entry name" value="PGBD-like superfamily/PGBD"/>
    <property type="match status" value="1"/>
</dbReference>
<dbReference type="SUPFAM" id="SSF47090">
    <property type="entry name" value="PGBD-like"/>
    <property type="match status" value="1"/>
</dbReference>
<dbReference type="Pfam" id="PF11860">
    <property type="entry name" value="Muramidase"/>
    <property type="match status" value="1"/>
</dbReference>
<dbReference type="InterPro" id="IPR036366">
    <property type="entry name" value="PGBDSf"/>
</dbReference>
<evidence type="ECO:0000259" key="1">
    <source>
        <dbReference type="Pfam" id="PF01471"/>
    </source>
</evidence>
<proteinExistence type="predicted"/>
<gene>
    <name evidence="3" type="primary">81</name>
    <name evidence="3" type="ORF">DET7_81</name>
</gene>
<dbReference type="GeneID" id="24366626"/>
<evidence type="ECO:0000259" key="2">
    <source>
        <dbReference type="Pfam" id="PF11860"/>
    </source>
</evidence>
<dbReference type="EMBL" id="KP797973">
    <property type="protein sequence ID" value="AJQ20900.1"/>
    <property type="molecule type" value="Genomic_DNA"/>
</dbReference>
<dbReference type="InterPro" id="IPR002477">
    <property type="entry name" value="Peptidoglycan-bd-like"/>
</dbReference>
<dbReference type="SMR" id="A0A0C5PS51"/>
<accession>A0A0C5PS51</accession>
<name>A0A0C5PS51_9CAUD</name>